<proteinExistence type="inferred from homology"/>
<dbReference type="InterPro" id="IPR015424">
    <property type="entry name" value="PyrdxlP-dep_Trfase"/>
</dbReference>
<dbReference type="GO" id="GO:0000271">
    <property type="term" value="P:polysaccharide biosynthetic process"/>
    <property type="evidence" value="ECO:0007669"/>
    <property type="project" value="TreeGrafter"/>
</dbReference>
<dbReference type="CDD" id="cd00616">
    <property type="entry name" value="AHBA_syn"/>
    <property type="match status" value="1"/>
</dbReference>
<accession>T1RPV3</accession>
<dbReference type="GO" id="GO:0008483">
    <property type="term" value="F:transaminase activity"/>
    <property type="evidence" value="ECO:0007669"/>
    <property type="project" value="UniProtKB-KW"/>
</dbReference>
<evidence type="ECO:0000256" key="1">
    <source>
        <dbReference type="ARBA" id="ARBA00022898"/>
    </source>
</evidence>
<feature type="active site" description="Proton acceptor" evidence="3">
    <location>
        <position position="204"/>
    </location>
</feature>
<dbReference type="PIRSF" id="PIRSF000390">
    <property type="entry name" value="PLP_StrS"/>
    <property type="match status" value="1"/>
</dbReference>
<evidence type="ECO:0000256" key="5">
    <source>
        <dbReference type="RuleBase" id="RU004508"/>
    </source>
</evidence>
<dbReference type="InterPro" id="IPR000653">
    <property type="entry name" value="DegT/StrS_aminotransferase"/>
</dbReference>
<organism evidence="6">
    <name type="scientific">Glaesserella parasuis</name>
    <name type="common">Haemophilus parasuis</name>
    <dbReference type="NCBI Taxonomy" id="738"/>
    <lineage>
        <taxon>Bacteria</taxon>
        <taxon>Pseudomonadati</taxon>
        <taxon>Pseudomonadota</taxon>
        <taxon>Gammaproteobacteria</taxon>
        <taxon>Pasteurellales</taxon>
        <taxon>Pasteurellaceae</taxon>
        <taxon>Glaesserella</taxon>
    </lineage>
</organism>
<name>T1RPV3_GLAPU</name>
<feature type="modified residue" description="N6-(pyridoxal phosphate)lysine" evidence="4">
    <location>
        <position position="204"/>
    </location>
</feature>
<comment type="similarity">
    <text evidence="2 5">Belongs to the DegT/DnrJ/EryC1 family.</text>
</comment>
<protein>
    <submittedName>
        <fullName evidence="6">DegT/DnrJ/EryC1/StrS aminotransferase</fullName>
    </submittedName>
</protein>
<dbReference type="Gene3D" id="3.90.1150.10">
    <property type="entry name" value="Aspartate Aminotransferase, domain 1"/>
    <property type="match status" value="1"/>
</dbReference>
<evidence type="ECO:0000256" key="4">
    <source>
        <dbReference type="PIRSR" id="PIRSR000390-2"/>
    </source>
</evidence>
<keyword evidence="6" id="KW-0808">Transferase</keyword>
<dbReference type="EMBL" id="KC795488">
    <property type="protein sequence ID" value="AGM38830.1"/>
    <property type="molecule type" value="Genomic_DNA"/>
</dbReference>
<gene>
    <name evidence="6" type="primary">wbgX12</name>
</gene>
<evidence type="ECO:0000256" key="2">
    <source>
        <dbReference type="ARBA" id="ARBA00037999"/>
    </source>
</evidence>
<keyword evidence="6" id="KW-0032">Aminotransferase</keyword>
<dbReference type="Gene3D" id="3.40.640.10">
    <property type="entry name" value="Type I PLP-dependent aspartate aminotransferase-like (Major domain)"/>
    <property type="match status" value="1"/>
</dbReference>
<dbReference type="Pfam" id="PF01041">
    <property type="entry name" value="DegT_DnrJ_EryC1"/>
    <property type="match status" value="1"/>
</dbReference>
<sequence length="402" mass="45178">MLKSFYIIILDNSLVHRGDMMNFLPFALPEIGEEEINEVIDALRSGWVTTGPKTKQFEADFAKYIGDGVEALAVNSATSGLHLALEAVGVKAGDEVIVPTLTFTATAEVVRYLGAHPIFVDCDPNTLNIDVKLIERAITSKTKAIVPVHYAGLACDMDTILEIAKKYNLKVVEDSAHAFPTFYKGKLIGTLDSDVTVFSFYANKTMTTGEGGMLVSKNKQIIERSKIMRLHGISRDAFDRYQSKTPAWYYEVIEPGFKYNLPDICSAIGLQQLKKIDKFWEKRELMAKKYEESLSDLPIILPPKAENNSTHAWHIYPIRLKEDCGITRDEFIIKMSEKGIGCSVHFIPLHKQPVWRDTYHLNAEDFPIAEKVYASIVSIPLFTAMTEGDQERVIHAIREILA</sequence>
<evidence type="ECO:0000256" key="3">
    <source>
        <dbReference type="PIRSR" id="PIRSR000390-1"/>
    </source>
</evidence>
<dbReference type="SUPFAM" id="SSF53383">
    <property type="entry name" value="PLP-dependent transferases"/>
    <property type="match status" value="1"/>
</dbReference>
<dbReference type="AlphaFoldDB" id="T1RPV3"/>
<dbReference type="PANTHER" id="PTHR30244:SF34">
    <property type="entry name" value="DTDP-4-AMINO-4,6-DIDEOXYGALACTOSE TRANSAMINASE"/>
    <property type="match status" value="1"/>
</dbReference>
<reference evidence="6" key="1">
    <citation type="journal article" date="2013" name="J. Bacteriol.">
        <title>Gene content and diversity of the loci encoding biosynthesis of capsular polysaccharides of the 15 serovar reference strains of Haemophilus parasuis.</title>
        <authorList>
            <consortium name="BRaDP1T Consortium"/>
            <person name="Howell K.J."/>
            <person name="Weinert L.A."/>
            <person name="Luan S.L."/>
            <person name="Peters S.E."/>
            <person name="Chaudhuri R.R."/>
            <person name="Harris D."/>
            <person name="Angen O."/>
            <person name="Aragon V."/>
            <person name="Parkhill J."/>
            <person name="Langford P.R."/>
            <person name="Rycroft A.N."/>
            <person name="Wren B.W."/>
            <person name="Tucker A.W."/>
            <person name="Maskell D.J."/>
        </authorList>
    </citation>
    <scope>NUCLEOTIDE SEQUENCE</scope>
    <source>
        <strain evidence="6">H425</strain>
    </source>
</reference>
<dbReference type="PANTHER" id="PTHR30244">
    <property type="entry name" value="TRANSAMINASE"/>
    <property type="match status" value="1"/>
</dbReference>
<keyword evidence="1 4" id="KW-0663">Pyridoxal phosphate</keyword>
<dbReference type="InterPro" id="IPR015422">
    <property type="entry name" value="PyrdxlP-dep_Trfase_small"/>
</dbReference>
<evidence type="ECO:0000313" key="6">
    <source>
        <dbReference type="EMBL" id="AGM38830.1"/>
    </source>
</evidence>
<reference evidence="6" key="2">
    <citation type="submission" date="2013-03" db="EMBL/GenBank/DDBJ databases">
        <authorList>
            <person name="Howell K."/>
            <person name="Weinert L."/>
            <person name="Luan S.-L."/>
            <person name="Peters S."/>
            <person name="Aragon V."/>
            <person name="Angen O."/>
            <person name="Tucker A.W."/>
            <person name="Maskell D.J."/>
        </authorList>
    </citation>
    <scope>NUCLEOTIDE SEQUENCE</scope>
    <source>
        <strain evidence="6">H425</strain>
    </source>
</reference>
<dbReference type="GO" id="GO:0030170">
    <property type="term" value="F:pyridoxal phosphate binding"/>
    <property type="evidence" value="ECO:0007669"/>
    <property type="project" value="TreeGrafter"/>
</dbReference>
<dbReference type="InterPro" id="IPR015421">
    <property type="entry name" value="PyrdxlP-dep_Trfase_major"/>
</dbReference>